<reference evidence="8 9" key="1">
    <citation type="submission" date="2016-09" db="EMBL/GenBank/DDBJ databases">
        <title>Extensive genetic diversity and differential bi-allelic expression allows diatom success in the polar Southern Ocean.</title>
        <authorList>
            <consortium name="DOE Joint Genome Institute"/>
            <person name="Mock T."/>
            <person name="Otillar R.P."/>
            <person name="Strauss J."/>
            <person name="Dupont C."/>
            <person name="Frickenhaus S."/>
            <person name="Maumus F."/>
            <person name="Mcmullan M."/>
            <person name="Sanges R."/>
            <person name="Schmutz J."/>
            <person name="Toseland A."/>
            <person name="Valas R."/>
            <person name="Veluchamy A."/>
            <person name="Ward B.J."/>
            <person name="Allen A."/>
            <person name="Barry K."/>
            <person name="Falciatore A."/>
            <person name="Ferrante M."/>
            <person name="Fortunato A.E."/>
            <person name="Gloeckner G."/>
            <person name="Gruber A."/>
            <person name="Hipkin R."/>
            <person name="Janech M."/>
            <person name="Kroth P."/>
            <person name="Leese F."/>
            <person name="Lindquist E."/>
            <person name="Lyon B.R."/>
            <person name="Martin J."/>
            <person name="Mayer C."/>
            <person name="Parker M."/>
            <person name="Quesneville H."/>
            <person name="Raymond J."/>
            <person name="Uhlig C."/>
            <person name="Valentin K.U."/>
            <person name="Worden A.Z."/>
            <person name="Armbrust E.V."/>
            <person name="Bowler C."/>
            <person name="Green B."/>
            <person name="Moulton V."/>
            <person name="Van Oosterhout C."/>
            <person name="Grigoriev I."/>
        </authorList>
    </citation>
    <scope>NUCLEOTIDE SEQUENCE [LARGE SCALE GENOMIC DNA]</scope>
    <source>
        <strain evidence="8 9">CCMP1102</strain>
    </source>
</reference>
<dbReference type="GO" id="GO:0003777">
    <property type="term" value="F:microtubule motor activity"/>
    <property type="evidence" value="ECO:0007669"/>
    <property type="project" value="InterPro"/>
</dbReference>
<dbReference type="AlphaFoldDB" id="A0A1E7EVR4"/>
<dbReference type="GO" id="GO:0008017">
    <property type="term" value="F:microtubule binding"/>
    <property type="evidence" value="ECO:0007669"/>
    <property type="project" value="InterPro"/>
</dbReference>
<dbReference type="OrthoDB" id="3176171at2759"/>
<evidence type="ECO:0000256" key="5">
    <source>
        <dbReference type="SAM" id="Coils"/>
    </source>
</evidence>
<dbReference type="KEGG" id="fcy:FRACYDRAFT_173705"/>
<name>A0A1E7EVR4_9STRA</name>
<evidence type="ECO:0000256" key="1">
    <source>
        <dbReference type="ARBA" id="ARBA00022741"/>
    </source>
</evidence>
<evidence type="ECO:0000259" key="7">
    <source>
        <dbReference type="PROSITE" id="PS50067"/>
    </source>
</evidence>
<dbReference type="Pfam" id="PF00225">
    <property type="entry name" value="Kinesin"/>
    <property type="match status" value="1"/>
</dbReference>
<feature type="coiled-coil region" evidence="5">
    <location>
        <begin position="374"/>
        <end position="498"/>
    </location>
</feature>
<evidence type="ECO:0000256" key="3">
    <source>
        <dbReference type="PROSITE-ProRule" id="PRU00283"/>
    </source>
</evidence>
<evidence type="ECO:0000256" key="2">
    <source>
        <dbReference type="ARBA" id="ARBA00022840"/>
    </source>
</evidence>
<dbReference type="PROSITE" id="PS00411">
    <property type="entry name" value="KINESIN_MOTOR_1"/>
    <property type="match status" value="1"/>
</dbReference>
<organism evidence="8 9">
    <name type="scientific">Fragilariopsis cylindrus CCMP1102</name>
    <dbReference type="NCBI Taxonomy" id="635003"/>
    <lineage>
        <taxon>Eukaryota</taxon>
        <taxon>Sar</taxon>
        <taxon>Stramenopiles</taxon>
        <taxon>Ochrophyta</taxon>
        <taxon>Bacillariophyta</taxon>
        <taxon>Bacillariophyceae</taxon>
        <taxon>Bacillariophycidae</taxon>
        <taxon>Bacillariales</taxon>
        <taxon>Bacillariaceae</taxon>
        <taxon>Fragilariopsis</taxon>
    </lineage>
</organism>
<feature type="domain" description="Kinesin motor" evidence="7">
    <location>
        <begin position="7"/>
        <end position="363"/>
    </location>
</feature>
<keyword evidence="4" id="KW-0493">Microtubule</keyword>
<feature type="region of interest" description="Disordered" evidence="6">
    <location>
        <begin position="614"/>
        <end position="651"/>
    </location>
</feature>
<evidence type="ECO:0000313" key="9">
    <source>
        <dbReference type="Proteomes" id="UP000095751"/>
    </source>
</evidence>
<feature type="region of interest" description="Disordered" evidence="6">
    <location>
        <begin position="507"/>
        <end position="566"/>
    </location>
</feature>
<dbReference type="SMART" id="SM00129">
    <property type="entry name" value="KISc"/>
    <property type="match status" value="1"/>
</dbReference>
<proteinExistence type="inferred from homology"/>
<dbReference type="InterPro" id="IPR036961">
    <property type="entry name" value="Kinesin_motor_dom_sf"/>
</dbReference>
<evidence type="ECO:0000256" key="6">
    <source>
        <dbReference type="SAM" id="MobiDB-lite"/>
    </source>
</evidence>
<dbReference type="InParanoid" id="A0A1E7EVR4"/>
<dbReference type="GO" id="GO:0005874">
    <property type="term" value="C:microtubule"/>
    <property type="evidence" value="ECO:0007669"/>
    <property type="project" value="UniProtKB-KW"/>
</dbReference>
<dbReference type="EMBL" id="KV784375">
    <property type="protein sequence ID" value="OEU09633.1"/>
    <property type="molecule type" value="Genomic_DNA"/>
</dbReference>
<dbReference type="InterPro" id="IPR027640">
    <property type="entry name" value="Kinesin-like_fam"/>
</dbReference>
<dbReference type="InterPro" id="IPR027417">
    <property type="entry name" value="P-loop_NTPase"/>
</dbReference>
<dbReference type="PANTHER" id="PTHR47972">
    <property type="entry name" value="KINESIN-LIKE PROTEIN KLP-3"/>
    <property type="match status" value="1"/>
</dbReference>
<feature type="compositionally biased region" description="Low complexity" evidence="6">
    <location>
        <begin position="534"/>
        <end position="566"/>
    </location>
</feature>
<dbReference type="InterPro" id="IPR001752">
    <property type="entry name" value="Kinesin_motor_dom"/>
</dbReference>
<comment type="similarity">
    <text evidence="3 4">Belongs to the TRAFAC class myosin-kinesin ATPase superfamily. Kinesin family.</text>
</comment>
<dbReference type="PROSITE" id="PS50067">
    <property type="entry name" value="KINESIN_MOTOR_2"/>
    <property type="match status" value="1"/>
</dbReference>
<keyword evidence="1 3" id="KW-0547">Nucleotide-binding</keyword>
<dbReference type="GO" id="GO:0005524">
    <property type="term" value="F:ATP binding"/>
    <property type="evidence" value="ECO:0007669"/>
    <property type="project" value="UniProtKB-UniRule"/>
</dbReference>
<dbReference type="Gene3D" id="3.40.850.10">
    <property type="entry name" value="Kinesin motor domain"/>
    <property type="match status" value="1"/>
</dbReference>
<dbReference type="PRINTS" id="PR00380">
    <property type="entry name" value="KINESINHEAVY"/>
</dbReference>
<dbReference type="InterPro" id="IPR019821">
    <property type="entry name" value="Kinesin_motor_CS"/>
</dbReference>
<sequence length="651" mass="72656">MLSLQGNIQVFCRIRPSSIKEIQNGANNVVESLSETELGCFDSRTNKWKSFAFDRVWGQDQGQQSIFQDVEPIALSVVDGFNACIFAYGQTGSGKTYTMEGVAENNQRGISYRTIQKVFHLLTLKQQQEKTNSILFKSQEEREEAPANFVYSVEIGMLEIYNDECYDLLGSSGASLEEKRKEAQKAGGKSSLDIRRSKEGRIEVPNLTKEKVDSIDDVFTLLGKGNKNRATASTSLNETSSRSHMVLWVDITSGFEGQDGNKGTLFLVDLAGSERVKKSEVAGDHMKEAGHINKSLSALGNVMEALDRKSSHIPYRDSKLTYLLQDSLGGNSRTMMIVAVTPVDIAYDESIHALLFATRVRRINIGAAQRNVSSKNMEETVKALTDEMKTLTRQKQKTDSQLNILKKDNTRIQDKLSGLNANRKSQASDNKTLEVLRKNNNEMAKRWEKEKNAREEAVEELEKSRKEMGKLQKNVKSLSREQESIQQKLVEKERLLEKRTTELRTAKEASSAANLRARKAQVLGSRARPSSNGTTTTRRTPSKITGSSSIATTSSASATSATSTVATEEIGEIRTQVLTLLEKYDTSKVNRIDIIMEKFKGKEHLLLEKMTQRYESDGGDSAGADESGMTRSELAAKRHADRMRKLRENKT</sequence>
<accession>A0A1E7EVR4</accession>
<dbReference type="Proteomes" id="UP000095751">
    <property type="component" value="Unassembled WGS sequence"/>
</dbReference>
<dbReference type="PANTHER" id="PTHR47972:SF28">
    <property type="entry name" value="KINESIN-LIKE PROTEIN KLP-3"/>
    <property type="match status" value="1"/>
</dbReference>
<protein>
    <recommendedName>
        <fullName evidence="4">Kinesin-like protein</fullName>
    </recommendedName>
</protein>
<keyword evidence="5" id="KW-0175">Coiled coil</keyword>
<keyword evidence="9" id="KW-1185">Reference proteome</keyword>
<dbReference type="SUPFAM" id="SSF52540">
    <property type="entry name" value="P-loop containing nucleoside triphosphate hydrolases"/>
    <property type="match status" value="1"/>
</dbReference>
<keyword evidence="2 3" id="KW-0067">ATP-binding</keyword>
<evidence type="ECO:0000313" key="8">
    <source>
        <dbReference type="EMBL" id="OEU09633.1"/>
    </source>
</evidence>
<feature type="binding site" evidence="3">
    <location>
        <begin position="89"/>
        <end position="96"/>
    </location>
    <ligand>
        <name>ATP</name>
        <dbReference type="ChEBI" id="CHEBI:30616"/>
    </ligand>
</feature>
<gene>
    <name evidence="8" type="ORF">FRACYDRAFT_173705</name>
</gene>
<dbReference type="GO" id="GO:0007018">
    <property type="term" value="P:microtubule-based movement"/>
    <property type="evidence" value="ECO:0007669"/>
    <property type="project" value="InterPro"/>
</dbReference>
<evidence type="ECO:0000256" key="4">
    <source>
        <dbReference type="RuleBase" id="RU000394"/>
    </source>
</evidence>
<keyword evidence="3 4" id="KW-0505">Motor protein</keyword>